<reference evidence="2 3" key="1">
    <citation type="submission" date="2024-02" db="EMBL/GenBank/DDBJ databases">
        <title>Whole genome sequencing of Parabacteroides sp. AD58.</title>
        <authorList>
            <person name="Chaplin A.V."/>
            <person name="Pikina A.P."/>
            <person name="Sokolova S.R."/>
            <person name="Korostin D.O."/>
            <person name="Efimov B.A."/>
        </authorList>
    </citation>
    <scope>NUCLEOTIDE SEQUENCE [LARGE SCALE GENOMIC DNA]</scope>
    <source>
        <strain evidence="2 3">AD58</strain>
    </source>
</reference>
<accession>A0ABZ2IJP6</accession>
<evidence type="ECO:0000256" key="1">
    <source>
        <dbReference type="SAM" id="SignalP"/>
    </source>
</evidence>
<feature type="chain" id="PRO_5047117741" evidence="1">
    <location>
        <begin position="23"/>
        <end position="224"/>
    </location>
</feature>
<name>A0ABZ2IJP6_9BACT</name>
<evidence type="ECO:0000313" key="3">
    <source>
        <dbReference type="Proteomes" id="UP001320603"/>
    </source>
</evidence>
<keyword evidence="3" id="KW-1185">Reference proteome</keyword>
<dbReference type="Proteomes" id="UP001320603">
    <property type="component" value="Chromosome"/>
</dbReference>
<dbReference type="RefSeq" id="WP_251967460.1">
    <property type="nucleotide sequence ID" value="NZ_CP146284.1"/>
</dbReference>
<dbReference type="EMBL" id="CP146284">
    <property type="protein sequence ID" value="WWV66262.1"/>
    <property type="molecule type" value="Genomic_DNA"/>
</dbReference>
<protein>
    <submittedName>
        <fullName evidence="2">Uncharacterized protein</fullName>
    </submittedName>
</protein>
<proteinExistence type="predicted"/>
<feature type="signal peptide" evidence="1">
    <location>
        <begin position="1"/>
        <end position="22"/>
    </location>
</feature>
<gene>
    <name evidence="2" type="ORF">NEE14_014980</name>
</gene>
<sequence length="224" mass="24992">MRRIICLLFCLCNLSVWLGAQTAPLSAKMELFKDYCLRIRYGVASKNLDELVDCLKEYNAEEYNSSGGLFVYKGEKIGLTAFDRFSLLKDLSPGDIPLGQHLQFEPSYVDTLVSMDLQPVELEEASLLRSEFDCRYTQRAIAAHSKCTYCTKGSGPKELFVVAEADGMINLTVNDVRNNQVLKDVSSGGKPSAQVCWEMKNFGEYTIEVVNLSDKDISVIIVGN</sequence>
<organism evidence="2 3">
    <name type="scientific">Parabacteroides absconsus</name>
    <dbReference type="NCBI Taxonomy" id="2951805"/>
    <lineage>
        <taxon>Bacteria</taxon>
        <taxon>Pseudomonadati</taxon>
        <taxon>Bacteroidota</taxon>
        <taxon>Bacteroidia</taxon>
        <taxon>Bacteroidales</taxon>
        <taxon>Tannerellaceae</taxon>
        <taxon>Parabacteroides</taxon>
    </lineage>
</organism>
<keyword evidence="1" id="KW-0732">Signal</keyword>
<evidence type="ECO:0000313" key="2">
    <source>
        <dbReference type="EMBL" id="WWV66262.1"/>
    </source>
</evidence>